<dbReference type="AlphaFoldDB" id="A0A7X3H7X8"/>
<dbReference type="EMBL" id="WTFN01000024">
    <property type="protein sequence ID" value="MWK56700.1"/>
    <property type="molecule type" value="Genomic_DNA"/>
</dbReference>
<dbReference type="RefSeq" id="WP_160480899.1">
    <property type="nucleotide sequence ID" value="NZ_WTFN01000024.1"/>
</dbReference>
<dbReference type="Proteomes" id="UP000461288">
    <property type="component" value="Unassembled WGS sequence"/>
</dbReference>
<sequence length="118" mass="13599">MEWIAEFFNSVTTFFQDLWNWLYDGLYVFAKAFLVTATKAMIYAYLQTLLICIDIAYTAVQEILQETGVMDKVVQTYNLIPSVIRGYLGFFNVPQGLGLILSAIPTRWAMKFVPFFGR</sequence>
<dbReference type="EMBL" id="WTFN01000024">
    <property type="protein sequence ID" value="MWK56689.1"/>
    <property type="molecule type" value="Genomic_DNA"/>
</dbReference>
<comment type="caution">
    <text evidence="2">The sequence shown here is derived from an EMBL/GenBank/DDBJ whole genome shotgun (WGS) entry which is preliminary data.</text>
</comment>
<dbReference type="Pfam" id="PF10734">
    <property type="entry name" value="DUF2523"/>
    <property type="match status" value="1"/>
</dbReference>
<evidence type="ECO:0000313" key="3">
    <source>
        <dbReference type="Proteomes" id="UP000461288"/>
    </source>
</evidence>
<gene>
    <name evidence="1" type="ORF">GO594_11940</name>
    <name evidence="2" type="ORF">GO594_11995</name>
</gene>
<organism evidence="2 3">
    <name type="scientific">Metapseudomonas otitidis</name>
    <dbReference type="NCBI Taxonomy" id="319939"/>
    <lineage>
        <taxon>Bacteria</taxon>
        <taxon>Pseudomonadati</taxon>
        <taxon>Pseudomonadota</taxon>
        <taxon>Gammaproteobacteria</taxon>
        <taxon>Pseudomonadales</taxon>
        <taxon>Pseudomonadaceae</taxon>
        <taxon>Metapseudomonas</taxon>
    </lineage>
</organism>
<protein>
    <submittedName>
        <fullName evidence="2">DUF2523 domain-containing protein</fullName>
    </submittedName>
</protein>
<proteinExistence type="predicted"/>
<accession>A0A7X3H7X8</accession>
<dbReference type="InterPro" id="IPR019670">
    <property type="entry name" value="DUF2523"/>
</dbReference>
<name>A0A7X3H7X8_9GAMM</name>
<evidence type="ECO:0000313" key="1">
    <source>
        <dbReference type="EMBL" id="MWK56689.1"/>
    </source>
</evidence>
<evidence type="ECO:0000313" key="2">
    <source>
        <dbReference type="EMBL" id="MWK56700.1"/>
    </source>
</evidence>
<reference evidence="2 3" key="1">
    <citation type="submission" date="2019-12" db="EMBL/GenBank/DDBJ databases">
        <title>Draft genome sequence of Pseudomonas otitidis recovered from a chicken carcass.</title>
        <authorList>
            <person name="Vieira T.R."/>
            <person name="Oliviera E.F.C."/>
            <person name="Silva N.M.V."/>
            <person name="Sambrano G.E."/>
            <person name="Cibulski S.P."/>
            <person name="Cardoso M.R.I."/>
        </authorList>
    </citation>
    <scope>NUCLEOTIDE SEQUENCE [LARGE SCALE GENOMIC DNA]</scope>
    <source>
        <strain evidence="2 3">25_K</strain>
    </source>
</reference>